<name>A0A149PKJ7_9BURK</name>
<feature type="domain" description="Major facilitator superfamily (MFS) profile" evidence="6">
    <location>
        <begin position="25"/>
        <end position="442"/>
    </location>
</feature>
<dbReference type="Gene3D" id="1.20.1250.20">
    <property type="entry name" value="MFS general substrate transporter like domains"/>
    <property type="match status" value="1"/>
</dbReference>
<accession>A0A149PKJ7</accession>
<keyword evidence="8" id="KW-1185">Reference proteome</keyword>
<feature type="transmembrane region" description="Helical" evidence="5">
    <location>
        <begin position="180"/>
        <end position="201"/>
    </location>
</feature>
<dbReference type="GO" id="GO:0005886">
    <property type="term" value="C:plasma membrane"/>
    <property type="evidence" value="ECO:0007669"/>
    <property type="project" value="TreeGrafter"/>
</dbReference>
<feature type="transmembrane region" description="Helical" evidence="5">
    <location>
        <begin position="151"/>
        <end position="174"/>
    </location>
</feature>
<feature type="transmembrane region" description="Helical" evidence="5">
    <location>
        <begin position="416"/>
        <end position="437"/>
    </location>
</feature>
<dbReference type="InterPro" id="IPR036259">
    <property type="entry name" value="MFS_trans_sf"/>
</dbReference>
<gene>
    <name evidence="7" type="ORF">CI15_20695</name>
</gene>
<sequence>MFNNDRVEISALIDETGLTKFNIGLTVFGFFVMLFDGYDVSSLAFAGPSIIKTWHLANKAVLGPIFSASLFGMMFGATILGWIGDRAGRKIAVAAACLIMGVASMACSMSTELWQLVVLRFVTGLGMGGLAPNMISLVAEYAPKRFRATMVICMYTGITFGGAVVGAIAAGLVAAYGWQVLFFIGGAGPLVMALLVALFMPESIKFLAAHRSGQRRIAALVSRFAKTRFHPGTTFYLVDEAADGPAKRIISPAFLFSKGLVLATLSLWICMAGGLMGYYFLMNWTPILFEQAHVAPSVAALATSIFQIGGTVGGLSLSRLIDRRGVGAIAVLFLAAVPIIGSVGLLTGSKPLLFAGMFLAGFCALGIQFGINAIASIVYPTYCRTYAMGWAFAVGRVGAIVGPVVGGLIVGLDIPIHVIFGVAAFPFVIGLIGSIMLGRAYSTMAASGHLSGGNVEMTSAISCSN</sequence>
<feature type="transmembrane region" description="Helical" evidence="5">
    <location>
        <begin position="117"/>
        <end position="139"/>
    </location>
</feature>
<comment type="caution">
    <text evidence="7">The sequence shown here is derived from an EMBL/GenBank/DDBJ whole genome shotgun (WGS) entry which is preliminary data.</text>
</comment>
<evidence type="ECO:0000256" key="5">
    <source>
        <dbReference type="SAM" id="Phobius"/>
    </source>
</evidence>
<feature type="transmembrane region" description="Helical" evidence="5">
    <location>
        <begin position="61"/>
        <end position="84"/>
    </location>
</feature>
<dbReference type="GO" id="GO:0046943">
    <property type="term" value="F:carboxylic acid transmembrane transporter activity"/>
    <property type="evidence" value="ECO:0007669"/>
    <property type="project" value="TreeGrafter"/>
</dbReference>
<feature type="transmembrane region" description="Helical" evidence="5">
    <location>
        <begin position="352"/>
        <end position="375"/>
    </location>
</feature>
<dbReference type="Pfam" id="PF07690">
    <property type="entry name" value="MFS_1"/>
    <property type="match status" value="1"/>
</dbReference>
<dbReference type="EMBL" id="LRBG01000031">
    <property type="protein sequence ID" value="KXU85575.1"/>
    <property type="molecule type" value="Genomic_DNA"/>
</dbReference>
<dbReference type="InterPro" id="IPR011701">
    <property type="entry name" value="MFS"/>
</dbReference>
<dbReference type="RefSeq" id="WP_062130361.1">
    <property type="nucleotide sequence ID" value="NZ_LRBG01000031.1"/>
</dbReference>
<evidence type="ECO:0000313" key="7">
    <source>
        <dbReference type="EMBL" id="KXU85575.1"/>
    </source>
</evidence>
<reference evidence="7 8" key="1">
    <citation type="journal article" date="2015" name="Int. J. Syst. Evol. Microbiol.">
        <title>Burkholderia monticola sp. nov., isolated from mountain soil.</title>
        <authorList>
            <person name="Baek I."/>
            <person name="Seo B."/>
            <person name="Lee I."/>
            <person name="Yi H."/>
            <person name="Chun J."/>
        </authorList>
    </citation>
    <scope>NUCLEOTIDE SEQUENCE [LARGE SCALE GENOMIC DNA]</scope>
    <source>
        <strain evidence="7 8">JC2948</strain>
    </source>
</reference>
<evidence type="ECO:0000313" key="8">
    <source>
        <dbReference type="Proteomes" id="UP000075613"/>
    </source>
</evidence>
<dbReference type="PANTHER" id="PTHR23508:SF10">
    <property type="entry name" value="CARBOXYLIC ACID TRANSPORTER PROTEIN HOMOLOG"/>
    <property type="match status" value="1"/>
</dbReference>
<dbReference type="Proteomes" id="UP000075613">
    <property type="component" value="Unassembled WGS sequence"/>
</dbReference>
<dbReference type="InterPro" id="IPR020846">
    <property type="entry name" value="MFS_dom"/>
</dbReference>
<dbReference type="PANTHER" id="PTHR23508">
    <property type="entry name" value="CARBOXYLIC ACID TRANSPORTER PROTEIN HOMOLOG"/>
    <property type="match status" value="1"/>
</dbReference>
<dbReference type="InterPro" id="IPR005829">
    <property type="entry name" value="Sugar_transporter_CS"/>
</dbReference>
<keyword evidence="4 5" id="KW-0472">Membrane</keyword>
<evidence type="ECO:0000256" key="4">
    <source>
        <dbReference type="ARBA" id="ARBA00023136"/>
    </source>
</evidence>
<dbReference type="OrthoDB" id="7066727at2"/>
<protein>
    <recommendedName>
        <fullName evidence="6">Major facilitator superfamily (MFS) profile domain-containing protein</fullName>
    </recommendedName>
</protein>
<evidence type="ECO:0000256" key="3">
    <source>
        <dbReference type="ARBA" id="ARBA00022989"/>
    </source>
</evidence>
<dbReference type="STRING" id="1399968.CI15_20695"/>
<keyword evidence="3 5" id="KW-1133">Transmembrane helix</keyword>
<dbReference type="PROSITE" id="PS00217">
    <property type="entry name" value="SUGAR_TRANSPORT_2"/>
    <property type="match status" value="1"/>
</dbReference>
<keyword evidence="2 5" id="KW-0812">Transmembrane</keyword>
<feature type="transmembrane region" description="Helical" evidence="5">
    <location>
        <begin position="260"/>
        <end position="281"/>
    </location>
</feature>
<organism evidence="7 8">
    <name type="scientific">Paraburkholderia monticola</name>
    <dbReference type="NCBI Taxonomy" id="1399968"/>
    <lineage>
        <taxon>Bacteria</taxon>
        <taxon>Pseudomonadati</taxon>
        <taxon>Pseudomonadota</taxon>
        <taxon>Betaproteobacteria</taxon>
        <taxon>Burkholderiales</taxon>
        <taxon>Burkholderiaceae</taxon>
        <taxon>Paraburkholderia</taxon>
    </lineage>
</organism>
<feature type="transmembrane region" description="Helical" evidence="5">
    <location>
        <begin position="293"/>
        <end position="315"/>
    </location>
</feature>
<feature type="transmembrane region" description="Helical" evidence="5">
    <location>
        <begin position="21"/>
        <end position="41"/>
    </location>
</feature>
<feature type="transmembrane region" description="Helical" evidence="5">
    <location>
        <begin position="327"/>
        <end position="346"/>
    </location>
</feature>
<evidence type="ECO:0000259" key="6">
    <source>
        <dbReference type="PROSITE" id="PS50850"/>
    </source>
</evidence>
<dbReference type="PROSITE" id="PS50850">
    <property type="entry name" value="MFS"/>
    <property type="match status" value="1"/>
</dbReference>
<evidence type="ECO:0000256" key="2">
    <source>
        <dbReference type="ARBA" id="ARBA00022692"/>
    </source>
</evidence>
<feature type="transmembrane region" description="Helical" evidence="5">
    <location>
        <begin position="387"/>
        <end position="410"/>
    </location>
</feature>
<dbReference type="SUPFAM" id="SSF103473">
    <property type="entry name" value="MFS general substrate transporter"/>
    <property type="match status" value="1"/>
</dbReference>
<feature type="transmembrane region" description="Helical" evidence="5">
    <location>
        <begin position="91"/>
        <end position="111"/>
    </location>
</feature>
<dbReference type="AlphaFoldDB" id="A0A149PKJ7"/>
<evidence type="ECO:0000256" key="1">
    <source>
        <dbReference type="ARBA" id="ARBA00004141"/>
    </source>
</evidence>
<proteinExistence type="predicted"/>
<comment type="subcellular location">
    <subcellularLocation>
        <location evidence="1">Membrane</location>
        <topology evidence="1">Multi-pass membrane protein</topology>
    </subcellularLocation>
</comment>